<name>A0ABQ9IF95_9NEOP</name>
<accession>A0ABQ9IF95</accession>
<comment type="caution">
    <text evidence="2">The sequence shown here is derived from an EMBL/GenBank/DDBJ whole genome shotgun (WGS) entry which is preliminary data.</text>
</comment>
<dbReference type="InterPro" id="IPR057191">
    <property type="entry name" value="DUF7869"/>
</dbReference>
<dbReference type="Proteomes" id="UP001159363">
    <property type="component" value="Chromosome 1"/>
</dbReference>
<dbReference type="PANTHER" id="PTHR34415:SF1">
    <property type="entry name" value="INTEGRASE CATALYTIC DOMAIN-CONTAINING PROTEIN"/>
    <property type="match status" value="1"/>
</dbReference>
<sequence length="289" mass="33423">MIYYVNVKGCDKVVCKKSYLSIHGIYNGRLSRALEKKKKTSNAGAGKERAGGEKALHLARANKAIDMLRTGTLHAKNDETIVVACFDLQQALPKCLPNTVQHLVLYSDSCVGHNENFTVITFLISLIHNDHFDTIRHQFLVSGHTYMPCDRDFGLHEAEKIKRQYVYTPEDWIDVIRKSRRRNPFNVYKMNGSDFLSFECLTDKLQKRVPMVVLPKQQLRIRCWLESRCRRNMYINDVAINLAKIRDLISLLCYVPPVHHAYYNSLVSKQSKSYLPEEDSEDDIMDYTD</sequence>
<proteinExistence type="predicted"/>
<evidence type="ECO:0000313" key="2">
    <source>
        <dbReference type="EMBL" id="KAJ8895339.1"/>
    </source>
</evidence>
<dbReference type="Pfam" id="PF25273">
    <property type="entry name" value="DUF7869"/>
    <property type="match status" value="1"/>
</dbReference>
<dbReference type="EMBL" id="JARBHB010000001">
    <property type="protein sequence ID" value="KAJ8895339.1"/>
    <property type="molecule type" value="Genomic_DNA"/>
</dbReference>
<protein>
    <recommendedName>
        <fullName evidence="1">DUF7869 domain-containing protein</fullName>
    </recommendedName>
</protein>
<reference evidence="2 3" key="1">
    <citation type="submission" date="2023-02" db="EMBL/GenBank/DDBJ databases">
        <title>LHISI_Scaffold_Assembly.</title>
        <authorList>
            <person name="Stuart O.P."/>
            <person name="Cleave R."/>
            <person name="Magrath M.J.L."/>
            <person name="Mikheyev A.S."/>
        </authorList>
    </citation>
    <scope>NUCLEOTIDE SEQUENCE [LARGE SCALE GENOMIC DNA]</scope>
    <source>
        <strain evidence="2">Daus_M_001</strain>
        <tissue evidence="2">Leg muscle</tissue>
    </source>
</reference>
<gene>
    <name evidence="2" type="ORF">PR048_000670</name>
</gene>
<evidence type="ECO:0000313" key="3">
    <source>
        <dbReference type="Proteomes" id="UP001159363"/>
    </source>
</evidence>
<evidence type="ECO:0000259" key="1">
    <source>
        <dbReference type="Pfam" id="PF25273"/>
    </source>
</evidence>
<organism evidence="2 3">
    <name type="scientific">Dryococelus australis</name>
    <dbReference type="NCBI Taxonomy" id="614101"/>
    <lineage>
        <taxon>Eukaryota</taxon>
        <taxon>Metazoa</taxon>
        <taxon>Ecdysozoa</taxon>
        <taxon>Arthropoda</taxon>
        <taxon>Hexapoda</taxon>
        <taxon>Insecta</taxon>
        <taxon>Pterygota</taxon>
        <taxon>Neoptera</taxon>
        <taxon>Polyneoptera</taxon>
        <taxon>Phasmatodea</taxon>
        <taxon>Verophasmatodea</taxon>
        <taxon>Anareolatae</taxon>
        <taxon>Phasmatidae</taxon>
        <taxon>Eurycanthinae</taxon>
        <taxon>Dryococelus</taxon>
    </lineage>
</organism>
<keyword evidence="3" id="KW-1185">Reference proteome</keyword>
<feature type="domain" description="DUF7869" evidence="1">
    <location>
        <begin position="93"/>
        <end position="184"/>
    </location>
</feature>
<dbReference type="PANTHER" id="PTHR34415">
    <property type="entry name" value="INTEGRASE CATALYTIC DOMAIN-CONTAINING PROTEIN"/>
    <property type="match status" value="1"/>
</dbReference>